<dbReference type="Gramene" id="CDP15709">
    <property type="protein sequence ID" value="CDP15709"/>
    <property type="gene ID" value="GSCOC_T00015717001"/>
</dbReference>
<evidence type="ECO:0000313" key="1">
    <source>
        <dbReference type="EMBL" id="CDP15709.1"/>
    </source>
</evidence>
<proteinExistence type="predicted"/>
<reference evidence="2" key="1">
    <citation type="journal article" date="2014" name="Science">
        <title>The coffee genome provides insight into the convergent evolution of caffeine biosynthesis.</title>
        <authorList>
            <person name="Denoeud F."/>
            <person name="Carretero-Paulet L."/>
            <person name="Dereeper A."/>
            <person name="Droc G."/>
            <person name="Guyot R."/>
            <person name="Pietrella M."/>
            <person name="Zheng C."/>
            <person name="Alberti A."/>
            <person name="Anthony F."/>
            <person name="Aprea G."/>
            <person name="Aury J.M."/>
            <person name="Bento P."/>
            <person name="Bernard M."/>
            <person name="Bocs S."/>
            <person name="Campa C."/>
            <person name="Cenci A."/>
            <person name="Combes M.C."/>
            <person name="Crouzillat D."/>
            <person name="Da Silva C."/>
            <person name="Daddiego L."/>
            <person name="De Bellis F."/>
            <person name="Dussert S."/>
            <person name="Garsmeur O."/>
            <person name="Gayraud T."/>
            <person name="Guignon V."/>
            <person name="Jahn K."/>
            <person name="Jamilloux V."/>
            <person name="Joet T."/>
            <person name="Labadie K."/>
            <person name="Lan T."/>
            <person name="Leclercq J."/>
            <person name="Lepelley M."/>
            <person name="Leroy T."/>
            <person name="Li L.T."/>
            <person name="Librado P."/>
            <person name="Lopez L."/>
            <person name="Munoz A."/>
            <person name="Noel B."/>
            <person name="Pallavicini A."/>
            <person name="Perrotta G."/>
            <person name="Poncet V."/>
            <person name="Pot D."/>
            <person name="Priyono X."/>
            <person name="Rigoreau M."/>
            <person name="Rouard M."/>
            <person name="Rozas J."/>
            <person name="Tranchant-Dubreuil C."/>
            <person name="VanBuren R."/>
            <person name="Zhang Q."/>
            <person name="Andrade A.C."/>
            <person name="Argout X."/>
            <person name="Bertrand B."/>
            <person name="de Kochko A."/>
            <person name="Graziosi G."/>
            <person name="Henry R.J."/>
            <person name="Jayarama X."/>
            <person name="Ming R."/>
            <person name="Nagai C."/>
            <person name="Rounsley S."/>
            <person name="Sankoff D."/>
            <person name="Giuliano G."/>
            <person name="Albert V.A."/>
            <person name="Wincker P."/>
            <person name="Lashermes P."/>
        </authorList>
    </citation>
    <scope>NUCLEOTIDE SEQUENCE [LARGE SCALE GENOMIC DNA]</scope>
    <source>
        <strain evidence="2">cv. DH200-94</strain>
    </source>
</reference>
<dbReference type="AlphaFoldDB" id="A0A068V5E0"/>
<gene>
    <name evidence="1" type="ORF">GSCOC_T00015717001</name>
</gene>
<dbReference type="OrthoDB" id="1299580at2759"/>
<organism evidence="1 2">
    <name type="scientific">Coffea canephora</name>
    <name type="common">Robusta coffee</name>
    <dbReference type="NCBI Taxonomy" id="49390"/>
    <lineage>
        <taxon>Eukaryota</taxon>
        <taxon>Viridiplantae</taxon>
        <taxon>Streptophyta</taxon>
        <taxon>Embryophyta</taxon>
        <taxon>Tracheophyta</taxon>
        <taxon>Spermatophyta</taxon>
        <taxon>Magnoliopsida</taxon>
        <taxon>eudicotyledons</taxon>
        <taxon>Gunneridae</taxon>
        <taxon>Pentapetalae</taxon>
        <taxon>asterids</taxon>
        <taxon>lamiids</taxon>
        <taxon>Gentianales</taxon>
        <taxon>Rubiaceae</taxon>
        <taxon>Ixoroideae</taxon>
        <taxon>Gardenieae complex</taxon>
        <taxon>Bertiereae - Coffeeae clade</taxon>
        <taxon>Coffeeae</taxon>
        <taxon>Coffea</taxon>
    </lineage>
</organism>
<name>A0A068V5E0_COFCA</name>
<dbReference type="InParanoid" id="A0A068V5E0"/>
<sequence length="82" mass="9503">MGEYSWGSATLACLYSRICHISHASTTTTGGPYLFNYYREHIALLCMDEFVWMPYSDERLAALPRYCRRGKCIWLAKVPLVF</sequence>
<evidence type="ECO:0000313" key="2">
    <source>
        <dbReference type="Proteomes" id="UP000295252"/>
    </source>
</evidence>
<dbReference type="EMBL" id="HG739188">
    <property type="protein sequence ID" value="CDP15709.1"/>
    <property type="molecule type" value="Genomic_DNA"/>
</dbReference>
<dbReference type="PhylomeDB" id="A0A068V5E0"/>
<evidence type="ECO:0008006" key="3">
    <source>
        <dbReference type="Google" id="ProtNLM"/>
    </source>
</evidence>
<accession>A0A068V5E0</accession>
<keyword evidence="2" id="KW-1185">Reference proteome</keyword>
<dbReference type="Proteomes" id="UP000295252">
    <property type="component" value="Chromosome IX"/>
</dbReference>
<protein>
    <recommendedName>
        <fullName evidence="3">Aminotransferase-like plant mobile domain-containing protein</fullName>
    </recommendedName>
</protein>